<dbReference type="PANTHER" id="PTHR46390">
    <property type="entry name" value="MANNOSE-1-PHOSPHATE GUANYLYLTRANSFERASE"/>
    <property type="match status" value="1"/>
</dbReference>
<keyword evidence="6" id="KW-0547">Nucleotide-binding</keyword>
<evidence type="ECO:0000313" key="13">
    <source>
        <dbReference type="EMBL" id="SHE36856.1"/>
    </source>
</evidence>
<dbReference type="EC" id="2.7.7.13" evidence="3"/>
<evidence type="ECO:0000256" key="7">
    <source>
        <dbReference type="ARBA" id="ARBA00023134"/>
    </source>
</evidence>
<evidence type="ECO:0000259" key="10">
    <source>
        <dbReference type="Pfam" id="PF00483"/>
    </source>
</evidence>
<gene>
    <name evidence="13" type="ORF">SAMN02745148_00259</name>
</gene>
<organism evidence="13 14">
    <name type="scientific">Modicisalibacter ilicicola DSM 19980</name>
    <dbReference type="NCBI Taxonomy" id="1121942"/>
    <lineage>
        <taxon>Bacteria</taxon>
        <taxon>Pseudomonadati</taxon>
        <taxon>Pseudomonadota</taxon>
        <taxon>Gammaproteobacteria</taxon>
        <taxon>Oceanospirillales</taxon>
        <taxon>Halomonadaceae</taxon>
        <taxon>Modicisalibacter</taxon>
    </lineage>
</organism>
<proteinExistence type="inferred from homology"/>
<evidence type="ECO:0000256" key="5">
    <source>
        <dbReference type="ARBA" id="ARBA00022695"/>
    </source>
</evidence>
<evidence type="ECO:0000256" key="2">
    <source>
        <dbReference type="ARBA" id="ARBA00006115"/>
    </source>
</evidence>
<reference evidence="13 14" key="1">
    <citation type="submission" date="2016-11" db="EMBL/GenBank/DDBJ databases">
        <authorList>
            <person name="Jaros S."/>
            <person name="Januszkiewicz K."/>
            <person name="Wedrychowicz H."/>
        </authorList>
    </citation>
    <scope>NUCLEOTIDE SEQUENCE [LARGE SCALE GENOMIC DNA]</scope>
    <source>
        <strain evidence="13 14">DSM 19980</strain>
    </source>
</reference>
<dbReference type="GO" id="GO:0004475">
    <property type="term" value="F:mannose-1-phosphate guanylyltransferase (GTP) activity"/>
    <property type="evidence" value="ECO:0007669"/>
    <property type="project" value="UniProtKB-EC"/>
</dbReference>
<feature type="domain" description="MannoseP isomerase/GMP-like beta-helix" evidence="12">
    <location>
        <begin position="301"/>
        <end position="348"/>
    </location>
</feature>
<keyword evidence="5 13" id="KW-0548">Nucleotidyltransferase</keyword>
<evidence type="ECO:0000259" key="11">
    <source>
        <dbReference type="Pfam" id="PF01050"/>
    </source>
</evidence>
<dbReference type="FunFam" id="3.90.550.10:FF:000046">
    <property type="entry name" value="Mannose-1-phosphate guanylyltransferase (GDP)"/>
    <property type="match status" value="1"/>
</dbReference>
<dbReference type="FunFam" id="2.60.120.10:FF:000032">
    <property type="entry name" value="Mannose-1-phosphate guanylyltransferase/mannose-6-phosphate isomerase"/>
    <property type="match status" value="1"/>
</dbReference>
<dbReference type="Gene3D" id="3.90.550.10">
    <property type="entry name" value="Spore Coat Polysaccharide Biosynthesis Protein SpsA, Chain A"/>
    <property type="match status" value="1"/>
</dbReference>
<dbReference type="Pfam" id="PF00483">
    <property type="entry name" value="NTP_transferase"/>
    <property type="match status" value="1"/>
</dbReference>
<evidence type="ECO:0000259" key="12">
    <source>
        <dbReference type="Pfam" id="PF22640"/>
    </source>
</evidence>
<dbReference type="RefSeq" id="WP_072818911.1">
    <property type="nucleotide sequence ID" value="NZ_FQUJ01000002.1"/>
</dbReference>
<protein>
    <recommendedName>
        <fullName evidence="3">mannose-1-phosphate guanylyltransferase</fullName>
        <ecNumber evidence="3">2.7.7.13</ecNumber>
    </recommendedName>
</protein>
<dbReference type="InterPro" id="IPR011051">
    <property type="entry name" value="RmlC_Cupin_sf"/>
</dbReference>
<sequence length="478" mass="52979">MILPVILSGGTGSRLWPVSRESYPKQFLVLNSGSLTLLQETLRRVEGLPGCLAPLLVCHEQHRFLVAEQLRGMSMSASRILLEPAGRNTAPALALAALASLELDEDPCLLVMPADHAIRHTDLFVAAVEQGLALVEAGRLVTFGIVPHSPHTGYGYIRVGPAEGAGHRVDDFVEKPDPERARQYLASGDHLWNSGIFLFRARQYLDELRQQAGDILDCCEAAYRERQEDLDFLRVGRDAFLGCRSDSIDYAILENTRDAAVIPMDPGWSDIGSWDALFDLKAGESDERGNVVQGDVLLEGTRGSLVRSESRLVATVGVDNLIVVETEDAVLVADRGHAQAIRNIVARLQDEARSEYLSHRSVYRPWGHYRTLVESAGFQVKEIVVKSGHALSLQMHHHRAEHWVVVQGTARVTRGERRGEAQALDSFLLSEEESTYISRGTVHRLENPGLIPLRLIEVQTGSYLSEDDILRFEDAYGR</sequence>
<keyword evidence="7" id="KW-0342">GTP-binding</keyword>
<feature type="domain" description="Nucleotidyl transferase" evidence="10">
    <location>
        <begin position="4"/>
        <end position="282"/>
    </location>
</feature>
<dbReference type="EMBL" id="FQUJ01000002">
    <property type="protein sequence ID" value="SHE36856.1"/>
    <property type="molecule type" value="Genomic_DNA"/>
</dbReference>
<dbReference type="NCBIfam" id="TIGR01479">
    <property type="entry name" value="GMP_PMI"/>
    <property type="match status" value="1"/>
</dbReference>
<dbReference type="Pfam" id="PF01050">
    <property type="entry name" value="MannoseP_isomer"/>
    <property type="match status" value="1"/>
</dbReference>
<evidence type="ECO:0000256" key="8">
    <source>
        <dbReference type="ARBA" id="ARBA00047343"/>
    </source>
</evidence>
<dbReference type="UniPathway" id="UPA00126">
    <property type="reaction ID" value="UER00930"/>
</dbReference>
<dbReference type="Gene3D" id="2.60.120.10">
    <property type="entry name" value="Jelly Rolls"/>
    <property type="match status" value="1"/>
</dbReference>
<dbReference type="InterPro" id="IPR054566">
    <property type="entry name" value="ManC/GMP-like_b-helix"/>
</dbReference>
<dbReference type="AlphaFoldDB" id="A0A1M4SX98"/>
<dbReference type="InterPro" id="IPR001538">
    <property type="entry name" value="Man6P_isomerase-2_C"/>
</dbReference>
<dbReference type="GO" id="GO:0000271">
    <property type="term" value="P:polysaccharide biosynthetic process"/>
    <property type="evidence" value="ECO:0007669"/>
    <property type="project" value="InterPro"/>
</dbReference>
<dbReference type="GO" id="GO:0009298">
    <property type="term" value="P:GDP-mannose biosynthetic process"/>
    <property type="evidence" value="ECO:0007669"/>
    <property type="project" value="UniProtKB-UniPathway"/>
</dbReference>
<evidence type="ECO:0000256" key="3">
    <source>
        <dbReference type="ARBA" id="ARBA00012387"/>
    </source>
</evidence>
<comment type="similarity">
    <text evidence="2 9">Belongs to the mannose-6-phosphate isomerase type 2 family.</text>
</comment>
<evidence type="ECO:0000256" key="4">
    <source>
        <dbReference type="ARBA" id="ARBA00022679"/>
    </source>
</evidence>
<evidence type="ECO:0000256" key="6">
    <source>
        <dbReference type="ARBA" id="ARBA00022741"/>
    </source>
</evidence>
<dbReference type="CDD" id="cd02509">
    <property type="entry name" value="GDP-M1P_Guanylyltransferase"/>
    <property type="match status" value="1"/>
</dbReference>
<dbReference type="Proteomes" id="UP000184346">
    <property type="component" value="Unassembled WGS sequence"/>
</dbReference>
<dbReference type="InterPro" id="IPR005835">
    <property type="entry name" value="NTP_transferase_dom"/>
</dbReference>
<evidence type="ECO:0000313" key="14">
    <source>
        <dbReference type="Proteomes" id="UP000184346"/>
    </source>
</evidence>
<evidence type="ECO:0000256" key="1">
    <source>
        <dbReference type="ARBA" id="ARBA00004823"/>
    </source>
</evidence>
<dbReference type="STRING" id="1121942.SAMN02745148_00259"/>
<dbReference type="SUPFAM" id="SSF51182">
    <property type="entry name" value="RmlC-like cupins"/>
    <property type="match status" value="1"/>
</dbReference>
<dbReference type="GO" id="GO:0005525">
    <property type="term" value="F:GTP binding"/>
    <property type="evidence" value="ECO:0007669"/>
    <property type="project" value="UniProtKB-KW"/>
</dbReference>
<dbReference type="Pfam" id="PF22640">
    <property type="entry name" value="ManC_GMP_beta-helix"/>
    <property type="match status" value="1"/>
</dbReference>
<feature type="domain" description="Mannose-6-phosphate isomerase type II C-terminal" evidence="11">
    <location>
        <begin position="353"/>
        <end position="474"/>
    </location>
</feature>
<keyword evidence="4 13" id="KW-0808">Transferase</keyword>
<dbReference type="SUPFAM" id="SSF53448">
    <property type="entry name" value="Nucleotide-diphospho-sugar transferases"/>
    <property type="match status" value="1"/>
</dbReference>
<dbReference type="InterPro" id="IPR006375">
    <property type="entry name" value="Man1P_GuaTrfase/Man6P_Isoase"/>
</dbReference>
<dbReference type="InterPro" id="IPR014710">
    <property type="entry name" value="RmlC-like_jellyroll"/>
</dbReference>
<keyword evidence="14" id="KW-1185">Reference proteome</keyword>
<comment type="pathway">
    <text evidence="1">Nucleotide-sugar biosynthesis; GDP-alpha-D-mannose biosynthesis; GDP-alpha-D-mannose from alpha-D-mannose 1-phosphate (GTP route): step 1/1.</text>
</comment>
<evidence type="ECO:0000256" key="9">
    <source>
        <dbReference type="RuleBase" id="RU004190"/>
    </source>
</evidence>
<comment type="catalytic activity">
    <reaction evidence="8">
        <text>alpha-D-mannose 1-phosphate + GTP + H(+) = GDP-alpha-D-mannose + diphosphate</text>
        <dbReference type="Rhea" id="RHEA:15229"/>
        <dbReference type="ChEBI" id="CHEBI:15378"/>
        <dbReference type="ChEBI" id="CHEBI:33019"/>
        <dbReference type="ChEBI" id="CHEBI:37565"/>
        <dbReference type="ChEBI" id="CHEBI:57527"/>
        <dbReference type="ChEBI" id="CHEBI:58409"/>
        <dbReference type="EC" id="2.7.7.13"/>
    </reaction>
</comment>
<dbReference type="CDD" id="cd02213">
    <property type="entry name" value="cupin_PMI_typeII_C"/>
    <property type="match status" value="1"/>
</dbReference>
<dbReference type="InterPro" id="IPR029044">
    <property type="entry name" value="Nucleotide-diphossugar_trans"/>
</dbReference>
<accession>A0A1M4SX98</accession>
<name>A0A1M4SX98_9GAMM</name>
<dbReference type="InterPro" id="IPR049577">
    <property type="entry name" value="GMPP_N"/>
</dbReference>
<dbReference type="InterPro" id="IPR051161">
    <property type="entry name" value="Mannose-6P_isomerase_type2"/>
</dbReference>
<dbReference type="PANTHER" id="PTHR46390:SF1">
    <property type="entry name" value="MANNOSE-1-PHOSPHATE GUANYLYLTRANSFERASE"/>
    <property type="match status" value="1"/>
</dbReference>
<dbReference type="OrthoDB" id="9806359at2"/>